<keyword evidence="2" id="KW-1185">Reference proteome</keyword>
<dbReference type="InterPro" id="IPR011990">
    <property type="entry name" value="TPR-like_helical_dom_sf"/>
</dbReference>
<dbReference type="RefSeq" id="WP_185003590.1">
    <property type="nucleotide sequence ID" value="NZ_BAAAUI010000023.1"/>
</dbReference>
<reference evidence="1 2" key="1">
    <citation type="submission" date="2020-08" db="EMBL/GenBank/DDBJ databases">
        <title>Sequencing the genomes of 1000 actinobacteria strains.</title>
        <authorList>
            <person name="Klenk H.-P."/>
        </authorList>
    </citation>
    <scope>NUCLEOTIDE SEQUENCE [LARGE SCALE GENOMIC DNA]</scope>
    <source>
        <strain evidence="1 2">DSM 44230</strain>
    </source>
</reference>
<proteinExistence type="predicted"/>
<dbReference type="EMBL" id="JACHMH010000001">
    <property type="protein sequence ID" value="MBB4677672.1"/>
    <property type="molecule type" value="Genomic_DNA"/>
</dbReference>
<dbReference type="AlphaFoldDB" id="A0A7W7CAZ0"/>
<comment type="caution">
    <text evidence="1">The sequence shown here is derived from an EMBL/GenBank/DDBJ whole genome shotgun (WGS) entry which is preliminary data.</text>
</comment>
<gene>
    <name evidence="1" type="ORF">HNR67_003790</name>
</gene>
<organism evidence="1 2">
    <name type="scientific">Crossiella cryophila</name>
    <dbReference type="NCBI Taxonomy" id="43355"/>
    <lineage>
        <taxon>Bacteria</taxon>
        <taxon>Bacillati</taxon>
        <taxon>Actinomycetota</taxon>
        <taxon>Actinomycetes</taxon>
        <taxon>Pseudonocardiales</taxon>
        <taxon>Pseudonocardiaceae</taxon>
        <taxon>Crossiella</taxon>
    </lineage>
</organism>
<dbReference type="Gene3D" id="1.25.40.10">
    <property type="entry name" value="Tetratricopeptide repeat domain"/>
    <property type="match status" value="1"/>
</dbReference>
<evidence type="ECO:0000313" key="2">
    <source>
        <dbReference type="Proteomes" id="UP000533598"/>
    </source>
</evidence>
<accession>A0A7W7CAZ0</accession>
<evidence type="ECO:0000313" key="1">
    <source>
        <dbReference type="EMBL" id="MBB4677672.1"/>
    </source>
</evidence>
<protein>
    <submittedName>
        <fullName evidence="1">Uncharacterized protein</fullName>
    </submittedName>
</protein>
<name>A0A7W7CAZ0_9PSEU</name>
<sequence>MRFHLLVAGRAGDEFHDVAALRSTLHGSLSPPGHQDDTAHWQRLHQVVQSLHDLVSDGRAQEAVQFAEQVVEVLAGAAHQVTGQWDELADLAQRALAAHAIACRLVRPDPYRLAGWLIRLQLTHPDGPEVRLTEYTDALGTAGLAYYRQGAEAACRGLPTVRFGQTGRYDRHRWAVSRLVHELADHTGDPDLTVQILATDLSTAWQYLRIASELEDAGRSEAALAWVERGLVAAKGTGAVPRLVDLAVDQCVRLGRLDRAVELRRTAFRARPGLDAFLRLRAVADHAKSWDRERQRVLRWLRQPGEDDQRRNTVLVEILLWEGDRDAARRAAAERGCDPEILVRLDRVED</sequence>
<dbReference type="Proteomes" id="UP000533598">
    <property type="component" value="Unassembled WGS sequence"/>
</dbReference>